<dbReference type="GO" id="GO:0007596">
    <property type="term" value="P:blood coagulation"/>
    <property type="evidence" value="ECO:0007669"/>
    <property type="project" value="UniProtKB-KW"/>
</dbReference>
<evidence type="ECO:0000256" key="8">
    <source>
        <dbReference type="ARBA" id="ARBA00022729"/>
    </source>
</evidence>
<evidence type="ECO:0000256" key="18">
    <source>
        <dbReference type="SAM" id="Phobius"/>
    </source>
</evidence>
<sequence>MMRISVCHFLLLFFSSGSGTALLPRAQNLTWTSFNFKTILTWSSDADHTHTVEFSRVGRDRQRNPHCIRITYPECDLTENLSDLKATYTADVLTELMTFDPIELPFTQSKRFCPYNDTVIGAPQFSVKLDENNTIVLDMADQQTALYRDGRHLTLRDVFKHDLKYSIVYNRAGSTGKCLCMCVMCLCMCVMRQIVVSDSEVVMRDVERGPSYCFRISVFIASRRANRKLAKWTLPKCSPALTSDLFTEFDPVLLSAGLLVIASLLVVVTVTVVCCCRWRGKEKQVKEEEEEEEEEDGQVIKEV</sequence>
<evidence type="ECO:0000256" key="17">
    <source>
        <dbReference type="SAM" id="MobiDB-lite"/>
    </source>
</evidence>
<dbReference type="Proteomes" id="UP001274896">
    <property type="component" value="Unassembled WGS sequence"/>
</dbReference>
<organism evidence="22 23">
    <name type="scientific">Hemibagrus guttatus</name>
    <dbReference type="NCBI Taxonomy" id="175788"/>
    <lineage>
        <taxon>Eukaryota</taxon>
        <taxon>Metazoa</taxon>
        <taxon>Chordata</taxon>
        <taxon>Craniata</taxon>
        <taxon>Vertebrata</taxon>
        <taxon>Euteleostomi</taxon>
        <taxon>Actinopterygii</taxon>
        <taxon>Neopterygii</taxon>
        <taxon>Teleostei</taxon>
        <taxon>Ostariophysi</taxon>
        <taxon>Siluriformes</taxon>
        <taxon>Bagridae</taxon>
        <taxon>Hemibagrus</taxon>
    </lineage>
</organism>
<evidence type="ECO:0000256" key="3">
    <source>
        <dbReference type="ARBA" id="ARBA00009197"/>
    </source>
</evidence>
<evidence type="ECO:0000256" key="4">
    <source>
        <dbReference type="ARBA" id="ARBA00011184"/>
    </source>
</evidence>
<comment type="caution">
    <text evidence="22">The sequence shown here is derived from an EMBL/GenBank/DDBJ whole genome shotgun (WGS) entry which is preliminary data.</text>
</comment>
<keyword evidence="11 18" id="KW-0472">Membrane</keyword>
<keyword evidence="13" id="KW-1015">Disulfide bond</keyword>
<feature type="domain" description="Fibronectin type-III" evidence="20">
    <location>
        <begin position="7"/>
        <end position="95"/>
    </location>
</feature>
<keyword evidence="8 19" id="KW-0732">Signal</keyword>
<feature type="chain" id="PRO_5042294027" description="Tissue factor" evidence="19">
    <location>
        <begin position="22"/>
        <end position="303"/>
    </location>
</feature>
<feature type="signal peptide" evidence="19">
    <location>
        <begin position="1"/>
        <end position="21"/>
    </location>
</feature>
<dbReference type="SUPFAM" id="SSF49265">
    <property type="entry name" value="Fibronectin type III"/>
    <property type="match status" value="2"/>
</dbReference>
<keyword evidence="15" id="KW-0449">Lipoprotein</keyword>
<evidence type="ECO:0000256" key="9">
    <source>
        <dbReference type="ARBA" id="ARBA00022989"/>
    </source>
</evidence>
<dbReference type="GO" id="GO:0005886">
    <property type="term" value="C:plasma membrane"/>
    <property type="evidence" value="ECO:0007669"/>
    <property type="project" value="TreeGrafter"/>
</dbReference>
<evidence type="ECO:0000259" key="20">
    <source>
        <dbReference type="Pfam" id="PF01108"/>
    </source>
</evidence>
<keyword evidence="7" id="KW-0356">Hemostasis</keyword>
<dbReference type="InterPro" id="IPR015373">
    <property type="entry name" value="Interferon/interleukin_rcp_dom"/>
</dbReference>
<dbReference type="EMBL" id="JAUCMX010000022">
    <property type="protein sequence ID" value="KAK3513852.1"/>
    <property type="molecule type" value="Genomic_DNA"/>
</dbReference>
<evidence type="ECO:0000256" key="6">
    <source>
        <dbReference type="ARBA" id="ARBA00022692"/>
    </source>
</evidence>
<feature type="domain" description="Interferon/interleukin receptor" evidence="21">
    <location>
        <begin position="118"/>
        <end position="237"/>
    </location>
</feature>
<reference evidence="22" key="1">
    <citation type="submission" date="2023-06" db="EMBL/GenBank/DDBJ databases">
        <title>Male Hemibagrus guttatus genome.</title>
        <authorList>
            <person name="Bian C."/>
        </authorList>
    </citation>
    <scope>NUCLEOTIDE SEQUENCE</scope>
    <source>
        <strain evidence="22">Male_cb2023</strain>
        <tissue evidence="22">Muscle</tissue>
    </source>
</reference>
<feature type="transmembrane region" description="Helical" evidence="18">
    <location>
        <begin position="252"/>
        <end position="276"/>
    </location>
</feature>
<dbReference type="AlphaFoldDB" id="A0AAE0Q4U1"/>
<comment type="subcellular location">
    <subcellularLocation>
        <location evidence="2">Membrane</location>
        <topology evidence="2">Single-pass type I membrane protein</topology>
    </subcellularLocation>
</comment>
<evidence type="ECO:0000256" key="11">
    <source>
        <dbReference type="ARBA" id="ARBA00023136"/>
    </source>
</evidence>
<evidence type="ECO:0000256" key="1">
    <source>
        <dbReference type="ARBA" id="ARBA00002201"/>
    </source>
</evidence>
<evidence type="ECO:0000313" key="22">
    <source>
        <dbReference type="EMBL" id="KAK3513852.1"/>
    </source>
</evidence>
<dbReference type="PANTHER" id="PTHR20859">
    <property type="entry name" value="INTERFERON/INTERLEUKIN RECEPTOR"/>
    <property type="match status" value="1"/>
</dbReference>
<comment type="function">
    <text evidence="1">Initiates blood coagulation by forming a complex with circulating factor VII or VIIa. The [TF:VIIa] complex activates factors IX or X by specific limited proteolysis. TF plays a role in normal hemostasis by initiating the cell-surface assembly and propagation of the coagulation protease cascade.</text>
</comment>
<keyword evidence="6 18" id="KW-0812">Transmembrane</keyword>
<comment type="similarity">
    <text evidence="3">Belongs to the tissue factor family.</text>
</comment>
<gene>
    <name evidence="22" type="ORF">QTP70_029202</name>
</gene>
<dbReference type="FunFam" id="2.60.40.10:FF:000746">
    <property type="entry name" value="Tissue factor"/>
    <property type="match status" value="1"/>
</dbReference>
<dbReference type="InterPro" id="IPR050650">
    <property type="entry name" value="Type-II_Cytokine-TF_Rcpt"/>
</dbReference>
<evidence type="ECO:0000256" key="14">
    <source>
        <dbReference type="ARBA" id="ARBA00023180"/>
    </source>
</evidence>
<dbReference type="GO" id="GO:0004896">
    <property type="term" value="F:cytokine receptor activity"/>
    <property type="evidence" value="ECO:0007669"/>
    <property type="project" value="TreeGrafter"/>
</dbReference>
<keyword evidence="9 18" id="KW-1133">Transmembrane helix</keyword>
<dbReference type="InterPro" id="IPR036116">
    <property type="entry name" value="FN3_sf"/>
</dbReference>
<keyword evidence="10" id="KW-0094">Blood coagulation</keyword>
<evidence type="ECO:0000256" key="5">
    <source>
        <dbReference type="ARBA" id="ARBA00018722"/>
    </source>
</evidence>
<comment type="subunit">
    <text evidence="4">Interacts with HSPE; the interaction, inhibited by heparin, promotes the generation of activated factor X and activates coagulation in the presence of activated factor VII.</text>
</comment>
<feature type="region of interest" description="Disordered" evidence="17">
    <location>
        <begin position="283"/>
        <end position="303"/>
    </location>
</feature>
<evidence type="ECO:0000259" key="21">
    <source>
        <dbReference type="Pfam" id="PF09294"/>
    </source>
</evidence>
<evidence type="ECO:0000256" key="13">
    <source>
        <dbReference type="ARBA" id="ARBA00023157"/>
    </source>
</evidence>
<evidence type="ECO:0000256" key="2">
    <source>
        <dbReference type="ARBA" id="ARBA00004479"/>
    </source>
</evidence>
<dbReference type="PRINTS" id="PR00346">
    <property type="entry name" value="TISSUEFACTOR"/>
</dbReference>
<evidence type="ECO:0000256" key="10">
    <source>
        <dbReference type="ARBA" id="ARBA00023084"/>
    </source>
</evidence>
<evidence type="ECO:0000313" key="23">
    <source>
        <dbReference type="Proteomes" id="UP001274896"/>
    </source>
</evidence>
<dbReference type="Gene3D" id="2.60.40.10">
    <property type="entry name" value="Immunoglobulins"/>
    <property type="match status" value="2"/>
</dbReference>
<evidence type="ECO:0000256" key="16">
    <source>
        <dbReference type="ARBA" id="ARBA00031171"/>
    </source>
</evidence>
<keyword evidence="14" id="KW-0325">Glycoprotein</keyword>
<evidence type="ECO:0000256" key="7">
    <source>
        <dbReference type="ARBA" id="ARBA00022696"/>
    </source>
</evidence>
<name>A0AAE0Q4U1_9TELE</name>
<protein>
    <recommendedName>
        <fullName evidence="5">Tissue factor</fullName>
    </recommendedName>
    <alternativeName>
        <fullName evidence="16">Coagulation factor III</fullName>
    </alternativeName>
</protein>
<evidence type="ECO:0000256" key="12">
    <source>
        <dbReference type="ARBA" id="ARBA00023139"/>
    </source>
</evidence>
<dbReference type="Pfam" id="PF01108">
    <property type="entry name" value="Tissue_fac"/>
    <property type="match status" value="1"/>
</dbReference>
<evidence type="ECO:0000256" key="19">
    <source>
        <dbReference type="SAM" id="SignalP"/>
    </source>
</evidence>
<feature type="compositionally biased region" description="Acidic residues" evidence="17">
    <location>
        <begin position="287"/>
        <end position="297"/>
    </location>
</feature>
<evidence type="ECO:0000256" key="15">
    <source>
        <dbReference type="ARBA" id="ARBA00023288"/>
    </source>
</evidence>
<dbReference type="PANTHER" id="PTHR20859:SF22">
    <property type="entry name" value="TISSUE FACTOR"/>
    <property type="match status" value="1"/>
</dbReference>
<keyword evidence="12" id="KW-0564">Palmitate</keyword>
<accession>A0AAE0Q4U1</accession>
<dbReference type="InterPro" id="IPR003961">
    <property type="entry name" value="FN3_dom"/>
</dbReference>
<dbReference type="InterPro" id="IPR013783">
    <property type="entry name" value="Ig-like_fold"/>
</dbReference>
<dbReference type="Pfam" id="PF09294">
    <property type="entry name" value="Interfer-bind"/>
    <property type="match status" value="1"/>
</dbReference>
<proteinExistence type="inferred from homology"/>
<keyword evidence="23" id="KW-1185">Reference proteome</keyword>
<dbReference type="InterPro" id="IPR001187">
    <property type="entry name" value="Tissue_factor"/>
</dbReference>